<feature type="domain" description="BTB" evidence="2">
    <location>
        <begin position="240"/>
        <end position="298"/>
    </location>
</feature>
<dbReference type="PROSITE" id="PS50097">
    <property type="entry name" value="BTB"/>
    <property type="match status" value="1"/>
</dbReference>
<dbReference type="Proteomes" id="UP001212841">
    <property type="component" value="Unassembled WGS sequence"/>
</dbReference>
<organism evidence="3 4">
    <name type="scientific">Rhizophlyctis rosea</name>
    <dbReference type="NCBI Taxonomy" id="64517"/>
    <lineage>
        <taxon>Eukaryota</taxon>
        <taxon>Fungi</taxon>
        <taxon>Fungi incertae sedis</taxon>
        <taxon>Chytridiomycota</taxon>
        <taxon>Chytridiomycota incertae sedis</taxon>
        <taxon>Chytridiomycetes</taxon>
        <taxon>Rhizophlyctidales</taxon>
        <taxon>Rhizophlyctidaceae</taxon>
        <taxon>Rhizophlyctis</taxon>
    </lineage>
</organism>
<dbReference type="EMBL" id="JADGJD010000368">
    <property type="protein sequence ID" value="KAJ3051680.1"/>
    <property type="molecule type" value="Genomic_DNA"/>
</dbReference>
<dbReference type="CDD" id="cd18186">
    <property type="entry name" value="BTB_POZ_ZBTB_KLHL-like"/>
    <property type="match status" value="1"/>
</dbReference>
<feature type="compositionally biased region" description="Polar residues" evidence="1">
    <location>
        <begin position="216"/>
        <end position="237"/>
    </location>
</feature>
<dbReference type="PANTHER" id="PTHR24413">
    <property type="entry name" value="SPECKLE-TYPE POZ PROTEIN"/>
    <property type="match status" value="1"/>
</dbReference>
<evidence type="ECO:0000313" key="4">
    <source>
        <dbReference type="Proteomes" id="UP001212841"/>
    </source>
</evidence>
<evidence type="ECO:0000256" key="1">
    <source>
        <dbReference type="SAM" id="MobiDB-lite"/>
    </source>
</evidence>
<dbReference type="AlphaFoldDB" id="A0AAD5SES4"/>
<proteinExistence type="predicted"/>
<dbReference type="Gene3D" id="3.30.710.10">
    <property type="entry name" value="Potassium Channel Kv1.1, Chain A"/>
    <property type="match status" value="1"/>
</dbReference>
<dbReference type="Pfam" id="PF00651">
    <property type="entry name" value="BTB"/>
    <property type="match status" value="1"/>
</dbReference>
<dbReference type="InterPro" id="IPR011333">
    <property type="entry name" value="SKP1/BTB/POZ_sf"/>
</dbReference>
<gene>
    <name evidence="3" type="ORF">HK097_007286</name>
</gene>
<dbReference type="SUPFAM" id="SSF54695">
    <property type="entry name" value="POZ domain"/>
    <property type="match status" value="1"/>
</dbReference>
<evidence type="ECO:0000259" key="2">
    <source>
        <dbReference type="PROSITE" id="PS50097"/>
    </source>
</evidence>
<sequence>MTISHQKVSDKKELEGRLPPVGDALAAWNGAKENRQKFYIESDTFGPSGCSWKVILTADFSQSEDPKHVKFYHSPASETENVDNAERVYRAQRIILRHIGTTLRTFNGQVWSIPFGGTVGWMEAIEVTAFETALAAEPYFTFSATFGIDATPLDQRPVNPLRHIESYLFSPKMSDVIINIKSTKQTPPTQRCHLSESAEQARSTERSHSSERKPSTEQNPLTEQAQSTEQNQPTERTVSIPAHRLVLAASSDFFRSKFDFEENAGTSGPFECNIEGFNESCIRAMLEFMYAHNIRNMPQKLDDRLQLIQIADFYQIPGLHELVARHILPRMTAGTAMKVMATGYRCRVMSHALAEGAGRYLKANWADLMSKETFRNSLLMDDGLGEMIKFAFERE</sequence>
<name>A0AAD5SES4_9FUNG</name>
<dbReference type="InterPro" id="IPR000210">
    <property type="entry name" value="BTB/POZ_dom"/>
</dbReference>
<feature type="compositionally biased region" description="Basic and acidic residues" evidence="1">
    <location>
        <begin position="202"/>
        <end position="215"/>
    </location>
</feature>
<feature type="region of interest" description="Disordered" evidence="1">
    <location>
        <begin position="182"/>
        <end position="239"/>
    </location>
</feature>
<protein>
    <recommendedName>
        <fullName evidence="2">BTB domain-containing protein</fullName>
    </recommendedName>
</protein>
<reference evidence="3" key="1">
    <citation type="submission" date="2020-05" db="EMBL/GenBank/DDBJ databases">
        <title>Phylogenomic resolution of chytrid fungi.</title>
        <authorList>
            <person name="Stajich J.E."/>
            <person name="Amses K."/>
            <person name="Simmons R."/>
            <person name="Seto K."/>
            <person name="Myers J."/>
            <person name="Bonds A."/>
            <person name="Quandt C.A."/>
            <person name="Barry K."/>
            <person name="Liu P."/>
            <person name="Grigoriev I."/>
            <person name="Longcore J.E."/>
            <person name="James T.Y."/>
        </authorList>
    </citation>
    <scope>NUCLEOTIDE SEQUENCE</scope>
    <source>
        <strain evidence="3">JEL0318</strain>
    </source>
</reference>
<keyword evidence="4" id="KW-1185">Reference proteome</keyword>
<comment type="caution">
    <text evidence="3">The sequence shown here is derived from an EMBL/GenBank/DDBJ whole genome shotgun (WGS) entry which is preliminary data.</text>
</comment>
<accession>A0AAD5SES4</accession>
<evidence type="ECO:0000313" key="3">
    <source>
        <dbReference type="EMBL" id="KAJ3051680.1"/>
    </source>
</evidence>
<dbReference type="SMART" id="SM00225">
    <property type="entry name" value="BTB"/>
    <property type="match status" value="1"/>
</dbReference>